<dbReference type="InterPro" id="IPR020946">
    <property type="entry name" value="Flavin_mOase-like"/>
</dbReference>
<evidence type="ECO:0000256" key="3">
    <source>
        <dbReference type="ARBA" id="ARBA00022827"/>
    </source>
</evidence>
<dbReference type="OMA" id="QWAYYDE"/>
<dbReference type="InterPro" id="IPR036188">
    <property type="entry name" value="FAD/NAD-bd_sf"/>
</dbReference>
<protein>
    <submittedName>
        <fullName evidence="6">Piso0_005219 protein</fullName>
    </submittedName>
</protein>
<keyword evidence="7" id="KW-1185">Reference proteome</keyword>
<accession>G8Y1L0</accession>
<gene>
    <name evidence="6" type="primary">Piso0_005219</name>
    <name evidence="6" type="ORF">GNLVRS01_PISO0N10375g</name>
</gene>
<dbReference type="OrthoDB" id="66881at2759"/>
<sequence>MPSEIETRSESHTTSAVRVCRTQVKTVAVIGAGASGSISLDTLLKENHFSHVTVFERRDTAGGIWCLDEDVGITPPNVKAGASHELLDPPVENPFREGSVDYQGKTIITSKVTQERFEKTPSYKGLTTNITEKLMTFSDEKSWNVNNEPNYREQEFVDGLVVQKYIQKYISRNLKDERVSFKTGVVVEDIEKVYGKKDSIPYHFRLTLRRDHNEAFDEFWQEDFDAVIVATGHYHIPKIPLIEGLPDVEKKLPGKVQHAKFYRSPDLYAGKNVLVVGSRASGTDIAKSIARKANLVYQSIRTPRASIKPDSYGIVHKPTVRRYEVVSRTAFKAIFDDGTESDELDYVIYGTGYQFSFPFLDSLYKESGVQLIKDGTVITDLFQHTFAISQPLLAFVGMPIDGISFRVFEYQAILVSRYLAGKVDMPNRASMYNWVLQRLQTKGITRAYHTIGIADAFEYIDTLVRLGHIKDPELADGRQFPELDKALVTRFYEEKLKAFWDDGDVQVSAKT</sequence>
<dbReference type="PRINTS" id="PR00419">
    <property type="entry name" value="ADXRDTASE"/>
</dbReference>
<dbReference type="PIRSF" id="PIRSF000332">
    <property type="entry name" value="FMO"/>
    <property type="match status" value="1"/>
</dbReference>
<dbReference type="AlphaFoldDB" id="G8Y1L0"/>
<dbReference type="InParanoid" id="G8Y1L0"/>
<dbReference type="Proteomes" id="UP000005222">
    <property type="component" value="Chromosome N"/>
</dbReference>
<organism evidence="6 7">
    <name type="scientific">Pichia sorbitophila (strain ATCC MYA-4447 / BCRC 22081 / CBS 7064 / NBRC 10061 / NRRL Y-12695)</name>
    <name type="common">Hybrid yeast</name>
    <dbReference type="NCBI Taxonomy" id="559304"/>
    <lineage>
        <taxon>Eukaryota</taxon>
        <taxon>Fungi</taxon>
        <taxon>Dikarya</taxon>
        <taxon>Ascomycota</taxon>
        <taxon>Saccharomycotina</taxon>
        <taxon>Pichiomycetes</taxon>
        <taxon>Debaryomycetaceae</taxon>
        <taxon>Millerozyma</taxon>
    </lineage>
</organism>
<dbReference type="GO" id="GO:0004499">
    <property type="term" value="F:N,N-dimethylaniline monooxygenase activity"/>
    <property type="evidence" value="ECO:0007669"/>
    <property type="project" value="InterPro"/>
</dbReference>
<dbReference type="Gene3D" id="3.50.50.60">
    <property type="entry name" value="FAD/NAD(P)-binding domain"/>
    <property type="match status" value="2"/>
</dbReference>
<comment type="similarity">
    <text evidence="1">Belongs to the FMO family.</text>
</comment>
<evidence type="ECO:0000256" key="4">
    <source>
        <dbReference type="ARBA" id="ARBA00022857"/>
    </source>
</evidence>
<evidence type="ECO:0000313" key="6">
    <source>
        <dbReference type="EMBL" id="CCE86713.1"/>
    </source>
</evidence>
<dbReference type="HOGENOM" id="CLU_006909_5_3_1"/>
<name>G8Y1L0_PICSO</name>
<dbReference type="GO" id="GO:0050661">
    <property type="term" value="F:NADP binding"/>
    <property type="evidence" value="ECO:0007669"/>
    <property type="project" value="InterPro"/>
</dbReference>
<dbReference type="eggNOG" id="KOG1399">
    <property type="taxonomic scope" value="Eukaryota"/>
</dbReference>
<keyword evidence="4" id="KW-0521">NADP</keyword>
<evidence type="ECO:0000256" key="2">
    <source>
        <dbReference type="ARBA" id="ARBA00022630"/>
    </source>
</evidence>
<keyword evidence="2" id="KW-0285">Flavoprotein</keyword>
<keyword evidence="3" id="KW-0274">FAD</keyword>
<dbReference type="STRING" id="559304.G8Y1L0"/>
<evidence type="ECO:0000256" key="5">
    <source>
        <dbReference type="ARBA" id="ARBA00023002"/>
    </source>
</evidence>
<dbReference type="PANTHER" id="PTHR23023">
    <property type="entry name" value="DIMETHYLANILINE MONOOXYGENASE"/>
    <property type="match status" value="1"/>
</dbReference>
<dbReference type="InterPro" id="IPR000960">
    <property type="entry name" value="Flavin_mOase"/>
</dbReference>
<evidence type="ECO:0000313" key="7">
    <source>
        <dbReference type="Proteomes" id="UP000005222"/>
    </source>
</evidence>
<proteinExistence type="inferred from homology"/>
<dbReference type="InterPro" id="IPR050346">
    <property type="entry name" value="FMO-like"/>
</dbReference>
<dbReference type="SUPFAM" id="SSF51905">
    <property type="entry name" value="FAD/NAD(P)-binding domain"/>
    <property type="match status" value="2"/>
</dbReference>
<evidence type="ECO:0000256" key="1">
    <source>
        <dbReference type="ARBA" id="ARBA00009183"/>
    </source>
</evidence>
<reference evidence="6 7" key="1">
    <citation type="journal article" date="2012" name="G3 (Bethesda)">
        <title>Pichia sorbitophila, an interspecies yeast hybrid reveals early steps of genome resolution following polyploidization.</title>
        <authorList>
            <person name="Leh Louis V."/>
            <person name="Despons L."/>
            <person name="Friedrich A."/>
            <person name="Martin T."/>
            <person name="Durrens P."/>
            <person name="Casaregola S."/>
            <person name="Neuveglise C."/>
            <person name="Fairhead C."/>
            <person name="Marck C."/>
            <person name="Cruz J.A."/>
            <person name="Straub M.L."/>
            <person name="Kugler V."/>
            <person name="Sacerdot C."/>
            <person name="Uzunov Z."/>
            <person name="Thierry A."/>
            <person name="Weiss S."/>
            <person name="Bleykasten C."/>
            <person name="De Montigny J."/>
            <person name="Jacques N."/>
            <person name="Jung P."/>
            <person name="Lemaire M."/>
            <person name="Mallet S."/>
            <person name="Morel G."/>
            <person name="Richard G.F."/>
            <person name="Sarkar A."/>
            <person name="Savel G."/>
            <person name="Schacherer J."/>
            <person name="Seret M.L."/>
            <person name="Talla E."/>
            <person name="Samson G."/>
            <person name="Jubin C."/>
            <person name="Poulain J."/>
            <person name="Vacherie B."/>
            <person name="Barbe V."/>
            <person name="Pelletier E."/>
            <person name="Sherman D.J."/>
            <person name="Westhof E."/>
            <person name="Weissenbach J."/>
            <person name="Baret P.V."/>
            <person name="Wincker P."/>
            <person name="Gaillardin C."/>
            <person name="Dujon B."/>
            <person name="Souciet J.L."/>
        </authorList>
    </citation>
    <scope>NUCLEOTIDE SEQUENCE [LARGE SCALE GENOMIC DNA]</scope>
    <source>
        <strain evidence="7">ATCC MYA-4447 / BCRC 22081 / CBS 7064 / NBRC 10061 / NRRL Y-12695</strain>
    </source>
</reference>
<dbReference type="GO" id="GO:0050660">
    <property type="term" value="F:flavin adenine dinucleotide binding"/>
    <property type="evidence" value="ECO:0007669"/>
    <property type="project" value="InterPro"/>
</dbReference>
<keyword evidence="5" id="KW-0560">Oxidoreductase</keyword>
<dbReference type="EMBL" id="FO082046">
    <property type="protein sequence ID" value="CCE86713.1"/>
    <property type="molecule type" value="Genomic_DNA"/>
</dbReference>
<dbReference type="Pfam" id="PF00743">
    <property type="entry name" value="FMO-like"/>
    <property type="match status" value="2"/>
</dbReference>